<sequence length="125" mass="14281">MQSPRRLYVLDTQPETAEVLQAVLAPQGTEVTSVKSWQQFQYRAPDQAESILVMNAKFRIMPDSVEDQQSTIPRVVIGAEKKETADISEVDSKQTHPSESERQVRELFEYPELFQAIESLWKKAA</sequence>
<evidence type="ECO:0000256" key="1">
    <source>
        <dbReference type="SAM" id="MobiDB-lite"/>
    </source>
</evidence>
<dbReference type="EMBL" id="SJPG01000001">
    <property type="protein sequence ID" value="TWT63256.1"/>
    <property type="molecule type" value="Genomic_DNA"/>
</dbReference>
<dbReference type="AlphaFoldDB" id="A0A5C5XJ77"/>
<gene>
    <name evidence="2" type="ORF">Pan54_40090</name>
</gene>
<protein>
    <recommendedName>
        <fullName evidence="4">Response regulatory domain-containing protein</fullName>
    </recommendedName>
</protein>
<dbReference type="Proteomes" id="UP000316095">
    <property type="component" value="Unassembled WGS sequence"/>
</dbReference>
<feature type="region of interest" description="Disordered" evidence="1">
    <location>
        <begin position="83"/>
        <end position="102"/>
    </location>
</feature>
<keyword evidence="3" id="KW-1185">Reference proteome</keyword>
<accession>A0A5C5XJ77</accession>
<evidence type="ECO:0000313" key="3">
    <source>
        <dbReference type="Proteomes" id="UP000316095"/>
    </source>
</evidence>
<evidence type="ECO:0008006" key="4">
    <source>
        <dbReference type="Google" id="ProtNLM"/>
    </source>
</evidence>
<evidence type="ECO:0000313" key="2">
    <source>
        <dbReference type="EMBL" id="TWT63256.1"/>
    </source>
</evidence>
<reference evidence="2 3" key="1">
    <citation type="submission" date="2019-02" db="EMBL/GenBank/DDBJ databases">
        <title>Deep-cultivation of Planctomycetes and their phenomic and genomic characterization uncovers novel biology.</title>
        <authorList>
            <person name="Wiegand S."/>
            <person name="Jogler M."/>
            <person name="Boedeker C."/>
            <person name="Pinto D."/>
            <person name="Vollmers J."/>
            <person name="Rivas-Marin E."/>
            <person name="Kohn T."/>
            <person name="Peeters S.H."/>
            <person name="Heuer A."/>
            <person name="Rast P."/>
            <person name="Oberbeckmann S."/>
            <person name="Bunk B."/>
            <person name="Jeske O."/>
            <person name="Meyerdierks A."/>
            <person name="Storesund J.E."/>
            <person name="Kallscheuer N."/>
            <person name="Luecker S."/>
            <person name="Lage O.M."/>
            <person name="Pohl T."/>
            <person name="Merkel B.J."/>
            <person name="Hornburger P."/>
            <person name="Mueller R.-W."/>
            <person name="Bruemmer F."/>
            <person name="Labrenz M."/>
            <person name="Spormann A.M."/>
            <person name="Op Den Camp H."/>
            <person name="Overmann J."/>
            <person name="Amann R."/>
            <person name="Jetten M.S.M."/>
            <person name="Mascher T."/>
            <person name="Medema M.H."/>
            <person name="Devos D.P."/>
            <person name="Kaster A.-K."/>
            <person name="Ovreas L."/>
            <person name="Rohde M."/>
            <person name="Galperin M.Y."/>
            <person name="Jogler C."/>
        </authorList>
    </citation>
    <scope>NUCLEOTIDE SEQUENCE [LARGE SCALE GENOMIC DNA]</scope>
    <source>
        <strain evidence="2 3">Pan54</strain>
    </source>
</reference>
<organism evidence="2 3">
    <name type="scientific">Rubinisphaera italica</name>
    <dbReference type="NCBI Taxonomy" id="2527969"/>
    <lineage>
        <taxon>Bacteria</taxon>
        <taxon>Pseudomonadati</taxon>
        <taxon>Planctomycetota</taxon>
        <taxon>Planctomycetia</taxon>
        <taxon>Planctomycetales</taxon>
        <taxon>Planctomycetaceae</taxon>
        <taxon>Rubinisphaera</taxon>
    </lineage>
</organism>
<proteinExistence type="predicted"/>
<comment type="caution">
    <text evidence="2">The sequence shown here is derived from an EMBL/GenBank/DDBJ whole genome shotgun (WGS) entry which is preliminary data.</text>
</comment>
<dbReference type="RefSeq" id="WP_146505027.1">
    <property type="nucleotide sequence ID" value="NZ_SJPG01000001.1"/>
</dbReference>
<name>A0A5C5XJ77_9PLAN</name>
<dbReference type="OrthoDB" id="214272at2"/>